<keyword evidence="2" id="KW-1185">Reference proteome</keyword>
<dbReference type="KEGG" id="stae:HNV11_16710"/>
<protein>
    <submittedName>
        <fullName evidence="1">Uncharacterized protein</fullName>
    </submittedName>
</protein>
<evidence type="ECO:0000313" key="2">
    <source>
        <dbReference type="Proteomes" id="UP000502756"/>
    </source>
</evidence>
<dbReference type="AlphaFoldDB" id="A0A6M5YCD5"/>
<name>A0A6M5YCD5_9BACT</name>
<organism evidence="1 2">
    <name type="scientific">Spirosoma taeanense</name>
    <dbReference type="NCBI Taxonomy" id="2735870"/>
    <lineage>
        <taxon>Bacteria</taxon>
        <taxon>Pseudomonadati</taxon>
        <taxon>Bacteroidota</taxon>
        <taxon>Cytophagia</taxon>
        <taxon>Cytophagales</taxon>
        <taxon>Cytophagaceae</taxon>
        <taxon>Spirosoma</taxon>
    </lineage>
</organism>
<sequence length="55" mass="6569">MFNNLFKRVSGSYWRVYSFSVGYVIGRQFRLKTEDRYPLLDTYVRSNHTGCVAIR</sequence>
<dbReference type="Proteomes" id="UP000502756">
    <property type="component" value="Chromosome"/>
</dbReference>
<proteinExistence type="predicted"/>
<dbReference type="EMBL" id="CP053435">
    <property type="protein sequence ID" value="QJW90901.1"/>
    <property type="molecule type" value="Genomic_DNA"/>
</dbReference>
<reference evidence="1 2" key="1">
    <citation type="submission" date="2020-05" db="EMBL/GenBank/DDBJ databases">
        <title>Genome sequencing of Spirosoma sp. TS118.</title>
        <authorList>
            <person name="Lee J.-H."/>
            <person name="Jeong S."/>
            <person name="Zhao L."/>
            <person name="Jung J.-H."/>
            <person name="Kim M.-K."/>
            <person name="Lim S."/>
        </authorList>
    </citation>
    <scope>NUCLEOTIDE SEQUENCE [LARGE SCALE GENOMIC DNA]</scope>
    <source>
        <strain evidence="1 2">TS118</strain>
    </source>
</reference>
<evidence type="ECO:0000313" key="1">
    <source>
        <dbReference type="EMBL" id="QJW90901.1"/>
    </source>
</evidence>
<dbReference type="RefSeq" id="WP_171740746.1">
    <property type="nucleotide sequence ID" value="NZ_CP053435.1"/>
</dbReference>
<gene>
    <name evidence="1" type="ORF">HNV11_16710</name>
</gene>
<accession>A0A6M5YCD5</accession>